<evidence type="ECO:0008006" key="3">
    <source>
        <dbReference type="Google" id="ProtNLM"/>
    </source>
</evidence>
<keyword evidence="2" id="KW-1185">Reference proteome</keyword>
<organism evidence="1 2">
    <name type="scientific">Araneus ventricosus</name>
    <name type="common">Orbweaver spider</name>
    <name type="synonym">Epeira ventricosa</name>
    <dbReference type="NCBI Taxonomy" id="182803"/>
    <lineage>
        <taxon>Eukaryota</taxon>
        <taxon>Metazoa</taxon>
        <taxon>Ecdysozoa</taxon>
        <taxon>Arthropoda</taxon>
        <taxon>Chelicerata</taxon>
        <taxon>Arachnida</taxon>
        <taxon>Araneae</taxon>
        <taxon>Araneomorphae</taxon>
        <taxon>Entelegynae</taxon>
        <taxon>Araneoidea</taxon>
        <taxon>Araneidae</taxon>
        <taxon>Araneus</taxon>
    </lineage>
</organism>
<dbReference type="OrthoDB" id="4843387at2759"/>
<accession>A0A4Y2FIJ7</accession>
<dbReference type="Proteomes" id="UP000499080">
    <property type="component" value="Unassembled WGS sequence"/>
</dbReference>
<gene>
    <name evidence="1" type="ORF">AVEN_201149_1</name>
</gene>
<comment type="caution">
    <text evidence="1">The sequence shown here is derived from an EMBL/GenBank/DDBJ whole genome shotgun (WGS) entry which is preliminary data.</text>
</comment>
<dbReference type="AlphaFoldDB" id="A0A4Y2FIJ7"/>
<dbReference type="EMBL" id="BGPR01000923">
    <property type="protein sequence ID" value="GBM40255.1"/>
    <property type="molecule type" value="Genomic_DNA"/>
</dbReference>
<proteinExistence type="predicted"/>
<dbReference type="InterPro" id="IPR036397">
    <property type="entry name" value="RNaseH_sf"/>
</dbReference>
<evidence type="ECO:0000313" key="1">
    <source>
        <dbReference type="EMBL" id="GBM40255.1"/>
    </source>
</evidence>
<reference evidence="1 2" key="1">
    <citation type="journal article" date="2019" name="Sci. Rep.">
        <title>Orb-weaving spider Araneus ventricosus genome elucidates the spidroin gene catalogue.</title>
        <authorList>
            <person name="Kono N."/>
            <person name="Nakamura H."/>
            <person name="Ohtoshi R."/>
            <person name="Moran D.A.P."/>
            <person name="Shinohara A."/>
            <person name="Yoshida Y."/>
            <person name="Fujiwara M."/>
            <person name="Mori M."/>
            <person name="Tomita M."/>
            <person name="Arakawa K."/>
        </authorList>
    </citation>
    <scope>NUCLEOTIDE SEQUENCE [LARGE SCALE GENOMIC DNA]</scope>
</reference>
<dbReference type="Gene3D" id="3.30.420.10">
    <property type="entry name" value="Ribonuclease H-like superfamily/Ribonuclease H"/>
    <property type="match status" value="1"/>
</dbReference>
<name>A0A4Y2FIJ7_ARAVE</name>
<dbReference type="GO" id="GO:0003676">
    <property type="term" value="F:nucleic acid binding"/>
    <property type="evidence" value="ECO:0007669"/>
    <property type="project" value="InterPro"/>
</dbReference>
<sequence length="84" mass="9835">MRFLNVNVALPRSCWLRFYVMDDNARSHRALLVDDFLEEECIRCMVWQASSPDHNPTDNTWEALEGHLNHVFPSQDFSGLKTHC</sequence>
<protein>
    <recommendedName>
        <fullName evidence="3">Tc1-like transposase DDE domain-containing protein</fullName>
    </recommendedName>
</protein>
<evidence type="ECO:0000313" key="2">
    <source>
        <dbReference type="Proteomes" id="UP000499080"/>
    </source>
</evidence>